<dbReference type="STRING" id="60547.GCA_000751215_06614"/>
<protein>
    <submittedName>
        <fullName evidence="3">Glyoxalase</fullName>
    </submittedName>
</protein>
<reference evidence="3 4" key="1">
    <citation type="submission" date="2014-03" db="EMBL/GenBank/DDBJ databases">
        <title>Draft Genome Sequences of Four Burkholderia Strains.</title>
        <authorList>
            <person name="Liu X.Y."/>
            <person name="Li C.X."/>
            <person name="Xu J.H."/>
        </authorList>
    </citation>
    <scope>NUCLEOTIDE SEQUENCE [LARGE SCALE GENOMIC DNA]</scope>
    <source>
        <strain evidence="3 4">DSM 50014</strain>
    </source>
</reference>
<dbReference type="InterPro" id="IPR025870">
    <property type="entry name" value="Glyoxalase-like_dom"/>
</dbReference>
<comment type="caution">
    <text evidence="3">The sequence shown here is derived from an EMBL/GenBank/DDBJ whole genome shotgun (WGS) entry which is preliminary data.</text>
</comment>
<dbReference type="InterPro" id="IPR029068">
    <property type="entry name" value="Glyas_Bleomycin-R_OHBP_Dase"/>
</dbReference>
<evidence type="ECO:0000259" key="2">
    <source>
        <dbReference type="Pfam" id="PF13468"/>
    </source>
</evidence>
<accession>A0A069PJK8</accession>
<dbReference type="AlphaFoldDB" id="A0A069PJK8"/>
<organism evidence="3 4">
    <name type="scientific">Caballeronia glathei</name>
    <dbReference type="NCBI Taxonomy" id="60547"/>
    <lineage>
        <taxon>Bacteria</taxon>
        <taxon>Pseudomonadati</taxon>
        <taxon>Pseudomonadota</taxon>
        <taxon>Betaproteobacteria</taxon>
        <taxon>Burkholderiales</taxon>
        <taxon>Burkholderiaceae</taxon>
        <taxon>Caballeronia</taxon>
    </lineage>
</organism>
<dbReference type="Gene3D" id="3.10.180.10">
    <property type="entry name" value="2,3-Dihydroxybiphenyl 1,2-Dioxygenase, domain 1"/>
    <property type="match status" value="1"/>
</dbReference>
<feature type="domain" description="Glyoxalase-like" evidence="2">
    <location>
        <begin position="8"/>
        <end position="195"/>
    </location>
</feature>
<gene>
    <name evidence="3" type="ORF">BG61_23210</name>
</gene>
<proteinExistence type="predicted"/>
<dbReference type="Pfam" id="PF13468">
    <property type="entry name" value="Glyoxalase_3"/>
    <property type="match status" value="1"/>
</dbReference>
<evidence type="ECO:0000256" key="1">
    <source>
        <dbReference type="SAM" id="MobiDB-lite"/>
    </source>
</evidence>
<feature type="region of interest" description="Disordered" evidence="1">
    <location>
        <begin position="241"/>
        <end position="302"/>
    </location>
</feature>
<name>A0A069PJK8_9BURK</name>
<dbReference type="Proteomes" id="UP000027466">
    <property type="component" value="Unassembled WGS sequence"/>
</dbReference>
<evidence type="ECO:0000313" key="3">
    <source>
        <dbReference type="EMBL" id="KDR40760.1"/>
    </source>
</evidence>
<evidence type="ECO:0000313" key="4">
    <source>
        <dbReference type="Proteomes" id="UP000027466"/>
    </source>
</evidence>
<sequence>MTAHPLKLDHLVIAARTLEEGARFVAAKLGVEPAGGGAHPLMRTHNRLLNLFGGVYLEVIAIDPDAPPAEAPRPRLFALDDPALLRRLEDGPQLVHWVARVDRPKGLARWQAQYPERIAPVVAMSRGANRWGLTVPDDGAFPAWQAAGDGVAPSLIQWDKPAHPSSALPQTGIALVSLTGFHPRAGTVAEQLAWLGAAHLMRVLPTSGAPALVARFELPDGGIVTIGESAESVEEARRIEADAANDANEAKRPRRRAKSRKADDEAETPAGSQEEATQPDEAQGASSGERIPPPDAAAEQTE</sequence>
<dbReference type="EMBL" id="JFHC01000036">
    <property type="protein sequence ID" value="KDR40760.1"/>
    <property type="molecule type" value="Genomic_DNA"/>
</dbReference>
<keyword evidence="4" id="KW-1185">Reference proteome</keyword>